<dbReference type="EMBL" id="AGWY01000015">
    <property type="protein sequence ID" value="EKS32662.1"/>
    <property type="molecule type" value="Genomic_DNA"/>
</dbReference>
<comment type="caution">
    <text evidence="1">The sequence shown here is derived from an EMBL/GenBank/DDBJ whole genome shotgun (WGS) entry which is preliminary data.</text>
</comment>
<dbReference type="HOGENOM" id="CLU_666713_0_0_5"/>
<dbReference type="PANTHER" id="PTHR43628">
    <property type="entry name" value="ACTIVATOR OF C KINASE PROTEIN 1-RELATED"/>
    <property type="match status" value="1"/>
</dbReference>
<dbReference type="InterPro" id="IPR006597">
    <property type="entry name" value="Sel1-like"/>
</dbReference>
<dbReference type="InterPro" id="IPR011990">
    <property type="entry name" value="TPR-like_helical_dom_sf"/>
</dbReference>
<evidence type="ECO:0000313" key="1">
    <source>
        <dbReference type="EMBL" id="EKS32662.1"/>
    </source>
</evidence>
<dbReference type="InterPro" id="IPR052945">
    <property type="entry name" value="Mitotic_Regulator"/>
</dbReference>
<dbReference type="Proteomes" id="UP000001095">
    <property type="component" value="Unassembled WGS sequence"/>
</dbReference>
<evidence type="ECO:0008006" key="3">
    <source>
        <dbReference type="Google" id="ProtNLM"/>
    </source>
</evidence>
<dbReference type="Gene3D" id="1.25.40.10">
    <property type="entry name" value="Tetratricopeptide repeat domain"/>
    <property type="match status" value="2"/>
</dbReference>
<dbReference type="AlphaFoldDB" id="K8NQK9"/>
<sequence length="412" mass="44827">MVRFEDIDANAAMPACDWAVQTYPNEPRYSVQLGRAYEKAGSAEAAMDAYAKAEKQGAVAAAYLIGLIHLEGKGSFAKNPAIAASWFKKSADKGYAPAQTVLGILYEQGLGVTKDQELARRLLQRATDQADTIGLIDLARKYLARTGIERDDAKAFSLMMKAAEENDPVGQFGVAYMLTFGQGTQRDPKAAIPWLQKSADQGHADAQYALGLELLKGESTKKDDARAHAWFVKAANQGNANSMLALSNMYADGLVVSKDEKEAIVWLHKAAEAGNDIARERLKSQEAQTANTPVVDKAADLREAYTNYLTVKTCYDMRKDYVIRIISEDDVAVAKKAMRKIEDSSVLSKEDKDTAWKAGNEKGQAIAELAELARTFGASGYSDNVNFACRAALSSLREAAGPENAGVRKRDF</sequence>
<proteinExistence type="predicted"/>
<keyword evidence="2" id="KW-1185">Reference proteome</keyword>
<evidence type="ECO:0000313" key="2">
    <source>
        <dbReference type="Proteomes" id="UP000001095"/>
    </source>
</evidence>
<dbReference type="PANTHER" id="PTHR43628:SF1">
    <property type="entry name" value="CHITIN SYNTHASE REGULATORY FACTOR 2-RELATED"/>
    <property type="match status" value="1"/>
</dbReference>
<accession>K8NQK9</accession>
<dbReference type="RefSeq" id="WP_002714509.1">
    <property type="nucleotide sequence ID" value="NZ_KB375281.1"/>
</dbReference>
<reference evidence="1 2" key="1">
    <citation type="submission" date="2012-04" db="EMBL/GenBank/DDBJ databases">
        <title>The Genome Sequence of Afipia clevelandensis ATCC 49720.</title>
        <authorList>
            <consortium name="The Broad Institute Genome Sequencing Platform"/>
            <person name="Earl A."/>
            <person name="Ward D."/>
            <person name="Feldgarden M."/>
            <person name="Gevers D."/>
            <person name="Huys G."/>
            <person name="Walker B."/>
            <person name="Young S.K."/>
            <person name="Zeng Q."/>
            <person name="Gargeya S."/>
            <person name="Fitzgerald M."/>
            <person name="Haas B."/>
            <person name="Abouelleil A."/>
            <person name="Alvarado L."/>
            <person name="Arachchi H.M."/>
            <person name="Berlin A."/>
            <person name="Chapman S.B."/>
            <person name="Goldberg J."/>
            <person name="Griggs A."/>
            <person name="Gujja S."/>
            <person name="Hansen M."/>
            <person name="Howarth C."/>
            <person name="Imamovic A."/>
            <person name="Larimer J."/>
            <person name="McCowen C."/>
            <person name="Montmayeur A."/>
            <person name="Murphy C."/>
            <person name="Neiman D."/>
            <person name="Pearson M."/>
            <person name="Priest M."/>
            <person name="Roberts A."/>
            <person name="Saif S."/>
            <person name="Shea T."/>
            <person name="Sisk P."/>
            <person name="Sykes S."/>
            <person name="Wortman J."/>
            <person name="Nusbaum C."/>
            <person name="Birren B."/>
        </authorList>
    </citation>
    <scope>NUCLEOTIDE SEQUENCE [LARGE SCALE GENOMIC DNA]</scope>
    <source>
        <strain evidence="1 2">ATCC 49720</strain>
    </source>
</reference>
<gene>
    <name evidence="1" type="ORF">HMPREF9696_03639</name>
</gene>
<organism evidence="1 2">
    <name type="scientific">Afipia clevelandensis ATCC 49720</name>
    <dbReference type="NCBI Taxonomy" id="883079"/>
    <lineage>
        <taxon>Bacteria</taxon>
        <taxon>Pseudomonadati</taxon>
        <taxon>Pseudomonadota</taxon>
        <taxon>Alphaproteobacteria</taxon>
        <taxon>Hyphomicrobiales</taxon>
        <taxon>Nitrobacteraceae</taxon>
        <taxon>Afipia</taxon>
    </lineage>
</organism>
<dbReference type="SUPFAM" id="SSF81901">
    <property type="entry name" value="HCP-like"/>
    <property type="match status" value="2"/>
</dbReference>
<protein>
    <recommendedName>
        <fullName evidence="3">Sel1 repeat protein</fullName>
    </recommendedName>
</protein>
<dbReference type="PATRIC" id="fig|883079.3.peg.3716"/>
<dbReference type="Pfam" id="PF08238">
    <property type="entry name" value="Sel1"/>
    <property type="match status" value="6"/>
</dbReference>
<name>K8NQK9_9BRAD</name>
<dbReference type="SMART" id="SM00671">
    <property type="entry name" value="SEL1"/>
    <property type="match status" value="7"/>
</dbReference>